<organism evidence="2 3">
    <name type="scientific">Piscirickettsia litoralis</name>
    <dbReference type="NCBI Taxonomy" id="1891921"/>
    <lineage>
        <taxon>Bacteria</taxon>
        <taxon>Pseudomonadati</taxon>
        <taxon>Pseudomonadota</taxon>
        <taxon>Gammaproteobacteria</taxon>
        <taxon>Thiotrichales</taxon>
        <taxon>Piscirickettsiaceae</taxon>
        <taxon>Piscirickettsia</taxon>
    </lineage>
</organism>
<accession>A0ABX3A150</accession>
<comment type="catalytic activity">
    <reaction evidence="1">
        <text>L-glutamyl-tRNA(Gln) + L-glutamine + ATP + H2O = L-glutaminyl-tRNA(Gln) + L-glutamate + ADP + phosphate + H(+)</text>
        <dbReference type="Rhea" id="RHEA:17521"/>
        <dbReference type="Rhea" id="RHEA-COMP:9681"/>
        <dbReference type="Rhea" id="RHEA-COMP:9684"/>
        <dbReference type="ChEBI" id="CHEBI:15377"/>
        <dbReference type="ChEBI" id="CHEBI:15378"/>
        <dbReference type="ChEBI" id="CHEBI:29985"/>
        <dbReference type="ChEBI" id="CHEBI:30616"/>
        <dbReference type="ChEBI" id="CHEBI:43474"/>
        <dbReference type="ChEBI" id="CHEBI:58359"/>
        <dbReference type="ChEBI" id="CHEBI:78520"/>
        <dbReference type="ChEBI" id="CHEBI:78521"/>
        <dbReference type="ChEBI" id="CHEBI:456216"/>
    </reaction>
</comment>
<proteinExistence type="inferred from homology"/>
<dbReference type="Proteomes" id="UP000094329">
    <property type="component" value="Unassembled WGS sequence"/>
</dbReference>
<dbReference type="Pfam" id="PF02686">
    <property type="entry name" value="GatC"/>
    <property type="match status" value="1"/>
</dbReference>
<comment type="similarity">
    <text evidence="1">Belongs to the GatC family.</text>
</comment>
<evidence type="ECO:0000256" key="1">
    <source>
        <dbReference type="HAMAP-Rule" id="MF_00122"/>
    </source>
</evidence>
<dbReference type="Gene3D" id="1.10.20.60">
    <property type="entry name" value="Glu-tRNAGln amidotransferase C subunit, N-terminal domain"/>
    <property type="match status" value="1"/>
</dbReference>
<dbReference type="InterPro" id="IPR003837">
    <property type="entry name" value="GatC"/>
</dbReference>
<dbReference type="InterPro" id="IPR036113">
    <property type="entry name" value="Asp/Glu-ADT_sf_sub_c"/>
</dbReference>
<keyword evidence="1" id="KW-0436">Ligase</keyword>
<comment type="caution">
    <text evidence="2">The sequence shown here is derived from an EMBL/GenBank/DDBJ whole genome shotgun (WGS) entry which is preliminary data.</text>
</comment>
<dbReference type="RefSeq" id="WP_069312400.1">
    <property type="nucleotide sequence ID" value="NZ_MDTU01000001.1"/>
</dbReference>
<gene>
    <name evidence="1" type="primary">gatC</name>
    <name evidence="2" type="ORF">BGC07_06260</name>
</gene>
<name>A0ABX3A150_9GAMM</name>
<sequence>MSISLTDVEKIAHLARLHLDKDEAERYQHDLSNILALVEQLNAADTQGITPMAHPIDATQRMRTDTAIEQDQHEKFQSFAPQTEAGLYLVPKVIE</sequence>
<dbReference type="HAMAP" id="MF_00122">
    <property type="entry name" value="GatC"/>
    <property type="match status" value="1"/>
</dbReference>
<keyword evidence="3" id="KW-1185">Reference proteome</keyword>
<dbReference type="EMBL" id="MDTU01000001">
    <property type="protein sequence ID" value="ODN42604.1"/>
    <property type="molecule type" value="Genomic_DNA"/>
</dbReference>
<keyword evidence="1" id="KW-0648">Protein biosynthesis</keyword>
<comment type="function">
    <text evidence="1">Allows the formation of correctly charged Asn-tRNA(Asn) or Gln-tRNA(Gln) through the transamidation of misacylated Asp-tRNA(Asn) or Glu-tRNA(Gln) in organisms which lack either or both of asparaginyl-tRNA or glutaminyl-tRNA synthetases. The reaction takes place in the presence of glutamine and ATP through an activated phospho-Asp-tRNA(Asn) or phospho-Glu-tRNA(Gln).</text>
</comment>
<keyword evidence="1" id="KW-0547">Nucleotide-binding</keyword>
<dbReference type="NCBIfam" id="TIGR00135">
    <property type="entry name" value="gatC"/>
    <property type="match status" value="1"/>
</dbReference>
<comment type="subunit">
    <text evidence="1">Heterotrimer of A, B and C subunits.</text>
</comment>
<evidence type="ECO:0000313" key="3">
    <source>
        <dbReference type="Proteomes" id="UP000094329"/>
    </source>
</evidence>
<protein>
    <recommendedName>
        <fullName evidence="1">Aspartyl/glutamyl-tRNA(Asn/Gln) amidotransferase subunit C</fullName>
        <shortName evidence="1">Asp/Glu-ADT subunit C</shortName>
        <ecNumber evidence="1">6.3.5.-</ecNumber>
    </recommendedName>
</protein>
<dbReference type="SUPFAM" id="SSF141000">
    <property type="entry name" value="Glu-tRNAGln amidotransferase C subunit"/>
    <property type="match status" value="1"/>
</dbReference>
<evidence type="ECO:0000313" key="2">
    <source>
        <dbReference type="EMBL" id="ODN42604.1"/>
    </source>
</evidence>
<dbReference type="PANTHER" id="PTHR15004">
    <property type="entry name" value="GLUTAMYL-TRNA(GLN) AMIDOTRANSFERASE SUBUNIT C, MITOCHONDRIAL"/>
    <property type="match status" value="1"/>
</dbReference>
<keyword evidence="1" id="KW-0067">ATP-binding</keyword>
<dbReference type="EC" id="6.3.5.-" evidence="1"/>
<reference evidence="2 3" key="1">
    <citation type="submission" date="2016-08" db="EMBL/GenBank/DDBJ databases">
        <title>Draft genome sequence of Candidatus Piscirickettsia litoralis, from seawater.</title>
        <authorList>
            <person name="Wan X."/>
            <person name="Lee A.J."/>
            <person name="Hou S."/>
            <person name="Donachie S.P."/>
        </authorList>
    </citation>
    <scope>NUCLEOTIDE SEQUENCE [LARGE SCALE GENOMIC DNA]</scope>
    <source>
        <strain evidence="2 3">Y2</strain>
    </source>
</reference>
<dbReference type="PANTHER" id="PTHR15004:SF0">
    <property type="entry name" value="GLUTAMYL-TRNA(GLN) AMIDOTRANSFERASE SUBUNIT C, MITOCHONDRIAL"/>
    <property type="match status" value="1"/>
</dbReference>
<comment type="catalytic activity">
    <reaction evidence="1">
        <text>L-aspartyl-tRNA(Asn) + L-glutamine + ATP + H2O = L-asparaginyl-tRNA(Asn) + L-glutamate + ADP + phosphate + 2 H(+)</text>
        <dbReference type="Rhea" id="RHEA:14513"/>
        <dbReference type="Rhea" id="RHEA-COMP:9674"/>
        <dbReference type="Rhea" id="RHEA-COMP:9677"/>
        <dbReference type="ChEBI" id="CHEBI:15377"/>
        <dbReference type="ChEBI" id="CHEBI:15378"/>
        <dbReference type="ChEBI" id="CHEBI:29985"/>
        <dbReference type="ChEBI" id="CHEBI:30616"/>
        <dbReference type="ChEBI" id="CHEBI:43474"/>
        <dbReference type="ChEBI" id="CHEBI:58359"/>
        <dbReference type="ChEBI" id="CHEBI:78515"/>
        <dbReference type="ChEBI" id="CHEBI:78516"/>
        <dbReference type="ChEBI" id="CHEBI:456216"/>
    </reaction>
</comment>